<evidence type="ECO:0000256" key="2">
    <source>
        <dbReference type="SAM" id="Phobius"/>
    </source>
</evidence>
<reference evidence="3 4" key="1">
    <citation type="submission" date="2015-04" db="EMBL/GenBank/DDBJ databases">
        <title>Complete genome sequence of Schizopora paradoxa KUC8140, a cosmopolitan wood degrader in East Asia.</title>
        <authorList>
            <consortium name="DOE Joint Genome Institute"/>
            <person name="Min B."/>
            <person name="Park H."/>
            <person name="Jang Y."/>
            <person name="Kim J.-J."/>
            <person name="Kim K.H."/>
            <person name="Pangilinan J."/>
            <person name="Lipzen A."/>
            <person name="Riley R."/>
            <person name="Grigoriev I.V."/>
            <person name="Spatafora J.W."/>
            <person name="Choi I.-G."/>
        </authorList>
    </citation>
    <scope>NUCLEOTIDE SEQUENCE [LARGE SCALE GENOMIC DNA]</scope>
    <source>
        <strain evidence="3 4">KUC8140</strain>
    </source>
</reference>
<name>A0A0H2SD73_9AGAM</name>
<organism evidence="3 4">
    <name type="scientific">Schizopora paradoxa</name>
    <dbReference type="NCBI Taxonomy" id="27342"/>
    <lineage>
        <taxon>Eukaryota</taxon>
        <taxon>Fungi</taxon>
        <taxon>Dikarya</taxon>
        <taxon>Basidiomycota</taxon>
        <taxon>Agaricomycotina</taxon>
        <taxon>Agaricomycetes</taxon>
        <taxon>Hymenochaetales</taxon>
        <taxon>Schizoporaceae</taxon>
        <taxon>Schizopora</taxon>
    </lineage>
</organism>
<feature type="region of interest" description="Disordered" evidence="1">
    <location>
        <begin position="41"/>
        <end position="133"/>
    </location>
</feature>
<evidence type="ECO:0000313" key="3">
    <source>
        <dbReference type="EMBL" id="KLO19708.1"/>
    </source>
</evidence>
<feature type="compositionally biased region" description="Low complexity" evidence="1">
    <location>
        <begin position="41"/>
        <end position="51"/>
    </location>
</feature>
<keyword evidence="2" id="KW-0472">Membrane</keyword>
<keyword evidence="2" id="KW-0812">Transmembrane</keyword>
<feature type="transmembrane region" description="Helical" evidence="2">
    <location>
        <begin position="172"/>
        <end position="195"/>
    </location>
</feature>
<protein>
    <recommendedName>
        <fullName evidence="5">Mid2 domain-containing protein</fullName>
    </recommendedName>
</protein>
<keyword evidence="2" id="KW-1133">Transmembrane helix</keyword>
<feature type="compositionally biased region" description="Low complexity" evidence="1">
    <location>
        <begin position="102"/>
        <end position="123"/>
    </location>
</feature>
<feature type="region of interest" description="Disordered" evidence="1">
    <location>
        <begin position="277"/>
        <end position="302"/>
    </location>
</feature>
<accession>A0A0H2SD73</accession>
<feature type="compositionally biased region" description="Polar residues" evidence="1">
    <location>
        <begin position="124"/>
        <end position="133"/>
    </location>
</feature>
<keyword evidence="4" id="KW-1185">Reference proteome</keyword>
<dbReference type="AlphaFoldDB" id="A0A0H2SD73"/>
<evidence type="ECO:0008006" key="5">
    <source>
        <dbReference type="Google" id="ProtNLM"/>
    </source>
</evidence>
<dbReference type="InParanoid" id="A0A0H2SD73"/>
<dbReference type="Proteomes" id="UP000053477">
    <property type="component" value="Unassembled WGS sequence"/>
</dbReference>
<feature type="compositionally biased region" description="Polar residues" evidence="1">
    <location>
        <begin position="72"/>
        <end position="90"/>
    </location>
</feature>
<proteinExistence type="predicted"/>
<evidence type="ECO:0000256" key="1">
    <source>
        <dbReference type="SAM" id="MobiDB-lite"/>
    </source>
</evidence>
<dbReference type="EMBL" id="KQ085885">
    <property type="protein sequence ID" value="KLO19708.1"/>
    <property type="molecule type" value="Genomic_DNA"/>
</dbReference>
<sequence length="302" mass="31452">MKFESGRTVFARHVDEADTSTTTEDCGLLGLDCILTTFDSVGSTSSSSGTSQASPELGTSSSSQSSSDTADKTFTTLGSESSVQVTSASPQEKPIPSPSPTPAATRTFSTATTSTDVNSSVTNQNGTSSTPAVQNTTFTTKTVVEVSSSDGSIATATESTREISKPFWKNDIAVGGVFGSVGVVILIAIFALVYVKKRRRGSQMIRSGSALGTSVVPFMDVKEERRRGMFDILLARTISNRVAVGERPEEAVGVSSPVETEPPTYSEVLGQLVSPGTSSLRVPGNSGQSTLSRKGSGSETIF</sequence>
<evidence type="ECO:0000313" key="4">
    <source>
        <dbReference type="Proteomes" id="UP000053477"/>
    </source>
</evidence>
<gene>
    <name evidence="3" type="ORF">SCHPADRAFT_935194</name>
</gene>